<dbReference type="InterPro" id="IPR018044">
    <property type="entry name" value="Peptidase_S11"/>
</dbReference>
<evidence type="ECO:0000256" key="11">
    <source>
        <dbReference type="ARBA" id="ARBA00023316"/>
    </source>
</evidence>
<keyword evidence="10" id="KW-0573">Peptidoglycan synthesis</keyword>
<keyword evidence="9" id="KW-0133">Cell shape</keyword>
<dbReference type="Pfam" id="PF00768">
    <property type="entry name" value="Peptidase_S11"/>
    <property type="match status" value="1"/>
</dbReference>
<evidence type="ECO:0000256" key="14">
    <source>
        <dbReference type="PIRSR" id="PIRSR618044-2"/>
    </source>
</evidence>
<dbReference type="InterPro" id="IPR012338">
    <property type="entry name" value="Beta-lactam/transpept-like"/>
</dbReference>
<evidence type="ECO:0000256" key="8">
    <source>
        <dbReference type="ARBA" id="ARBA00022801"/>
    </source>
</evidence>
<dbReference type="GO" id="GO:0071555">
    <property type="term" value="P:cell wall organization"/>
    <property type="evidence" value="ECO:0007669"/>
    <property type="project" value="UniProtKB-KW"/>
</dbReference>
<evidence type="ECO:0000256" key="7">
    <source>
        <dbReference type="ARBA" id="ARBA00022729"/>
    </source>
</evidence>
<dbReference type="SUPFAM" id="SSF69189">
    <property type="entry name" value="Penicillin-binding protein associated domain"/>
    <property type="match status" value="1"/>
</dbReference>
<keyword evidence="16" id="KW-0472">Membrane</keyword>
<dbReference type="InterPro" id="IPR037167">
    <property type="entry name" value="Peptidase_S11_C_sf"/>
</dbReference>
<evidence type="ECO:0000256" key="13">
    <source>
        <dbReference type="PIRSR" id="PIRSR618044-1"/>
    </source>
</evidence>
<comment type="function">
    <text evidence="1">Removes C-terminal D-alanyl residues from sugar-peptide cell wall precursors.</text>
</comment>
<protein>
    <recommendedName>
        <fullName evidence="4">serine-type D-Ala-D-Ala carboxypeptidase</fullName>
        <ecNumber evidence="4">3.4.16.4</ecNumber>
    </recommendedName>
</protein>
<dbReference type="GO" id="GO:0008360">
    <property type="term" value="P:regulation of cell shape"/>
    <property type="evidence" value="ECO:0007669"/>
    <property type="project" value="UniProtKB-KW"/>
</dbReference>
<evidence type="ECO:0000256" key="3">
    <source>
        <dbReference type="ARBA" id="ARBA00007164"/>
    </source>
</evidence>
<dbReference type="Pfam" id="PF07943">
    <property type="entry name" value="PBP5_C"/>
    <property type="match status" value="1"/>
</dbReference>
<feature type="binding site" evidence="14">
    <location>
        <position position="218"/>
    </location>
    <ligand>
        <name>substrate</name>
    </ligand>
</feature>
<dbReference type="Gene3D" id="3.40.710.10">
    <property type="entry name" value="DD-peptidase/beta-lactamase superfamily"/>
    <property type="match status" value="1"/>
</dbReference>
<accession>A0A9X3S6T5</accession>
<evidence type="ECO:0000256" key="15">
    <source>
        <dbReference type="RuleBase" id="RU004016"/>
    </source>
</evidence>
<feature type="signal peptide" evidence="17">
    <location>
        <begin position="1"/>
        <end position="19"/>
    </location>
</feature>
<evidence type="ECO:0000256" key="12">
    <source>
        <dbReference type="ARBA" id="ARBA00034000"/>
    </source>
</evidence>
<evidence type="ECO:0000256" key="6">
    <source>
        <dbReference type="ARBA" id="ARBA00022670"/>
    </source>
</evidence>
<dbReference type="PANTHER" id="PTHR21581">
    <property type="entry name" value="D-ALANYL-D-ALANINE CARBOXYPEPTIDASE"/>
    <property type="match status" value="1"/>
</dbReference>
<dbReference type="EMBL" id="JAPDOD010000047">
    <property type="protein sequence ID" value="MDA0165451.1"/>
    <property type="molecule type" value="Genomic_DNA"/>
</dbReference>
<keyword evidence="7 17" id="KW-0732">Signal</keyword>
<keyword evidence="16" id="KW-1133">Transmembrane helix</keyword>
<name>A0A9X3S6T5_9ACTN</name>
<dbReference type="Gene3D" id="2.60.410.10">
    <property type="entry name" value="D-Ala-D-Ala carboxypeptidase, C-terminal domain"/>
    <property type="match status" value="1"/>
</dbReference>
<organism evidence="19 20">
    <name type="scientific">Solirubrobacter ginsenosidimutans</name>
    <dbReference type="NCBI Taxonomy" id="490573"/>
    <lineage>
        <taxon>Bacteria</taxon>
        <taxon>Bacillati</taxon>
        <taxon>Actinomycetota</taxon>
        <taxon>Thermoleophilia</taxon>
        <taxon>Solirubrobacterales</taxon>
        <taxon>Solirubrobacteraceae</taxon>
        <taxon>Solirubrobacter</taxon>
    </lineage>
</organism>
<feature type="active site" evidence="13">
    <location>
        <position position="113"/>
    </location>
</feature>
<evidence type="ECO:0000256" key="17">
    <source>
        <dbReference type="SAM" id="SignalP"/>
    </source>
</evidence>
<evidence type="ECO:0000256" key="5">
    <source>
        <dbReference type="ARBA" id="ARBA00022645"/>
    </source>
</evidence>
<dbReference type="InterPro" id="IPR001967">
    <property type="entry name" value="Peptidase_S11_N"/>
</dbReference>
<evidence type="ECO:0000256" key="9">
    <source>
        <dbReference type="ARBA" id="ARBA00022960"/>
    </source>
</evidence>
<dbReference type="EC" id="3.4.16.4" evidence="4"/>
<keyword evidence="8" id="KW-0378">Hydrolase</keyword>
<dbReference type="GO" id="GO:0009252">
    <property type="term" value="P:peptidoglycan biosynthetic process"/>
    <property type="evidence" value="ECO:0007669"/>
    <property type="project" value="UniProtKB-KW"/>
</dbReference>
<comment type="similarity">
    <text evidence="3 15">Belongs to the peptidase S11 family.</text>
</comment>
<dbReference type="AlphaFoldDB" id="A0A9X3S6T5"/>
<keyword evidence="6" id="KW-0645">Protease</keyword>
<reference evidence="19" key="1">
    <citation type="submission" date="2022-10" db="EMBL/GenBank/DDBJ databases">
        <title>The WGS of Solirubrobacter ginsenosidimutans DSM 21036.</title>
        <authorList>
            <person name="Jiang Z."/>
        </authorList>
    </citation>
    <scope>NUCLEOTIDE SEQUENCE</scope>
    <source>
        <strain evidence="19">DSM 21036</strain>
    </source>
</reference>
<comment type="caution">
    <text evidence="19">The sequence shown here is derived from an EMBL/GenBank/DDBJ whole genome shotgun (WGS) entry which is preliminary data.</text>
</comment>
<proteinExistence type="inferred from homology"/>
<dbReference type="PRINTS" id="PR00725">
    <property type="entry name" value="DADACBPTASE1"/>
</dbReference>
<evidence type="ECO:0000313" key="20">
    <source>
        <dbReference type="Proteomes" id="UP001149140"/>
    </source>
</evidence>
<dbReference type="GO" id="GO:0009002">
    <property type="term" value="F:serine-type D-Ala-D-Ala carboxypeptidase activity"/>
    <property type="evidence" value="ECO:0007669"/>
    <property type="project" value="UniProtKB-EC"/>
</dbReference>
<dbReference type="InterPro" id="IPR012907">
    <property type="entry name" value="Peptidase_S11_C"/>
</dbReference>
<evidence type="ECO:0000256" key="10">
    <source>
        <dbReference type="ARBA" id="ARBA00022984"/>
    </source>
</evidence>
<evidence type="ECO:0000256" key="16">
    <source>
        <dbReference type="SAM" id="Phobius"/>
    </source>
</evidence>
<evidence type="ECO:0000256" key="2">
    <source>
        <dbReference type="ARBA" id="ARBA00004752"/>
    </source>
</evidence>
<dbReference type="GO" id="GO:0006508">
    <property type="term" value="P:proteolysis"/>
    <property type="evidence" value="ECO:0007669"/>
    <property type="project" value="UniProtKB-KW"/>
</dbReference>
<dbReference type="RefSeq" id="WP_270044710.1">
    <property type="nucleotide sequence ID" value="NZ_JAPDOD010000047.1"/>
</dbReference>
<keyword evidence="16" id="KW-0812">Transmembrane</keyword>
<comment type="catalytic activity">
    <reaction evidence="12">
        <text>Preferential cleavage: (Ac)2-L-Lys-D-Ala-|-D-Ala. Also transpeptidation of peptidyl-alanyl moieties that are N-acyl substituents of D-alanine.</text>
        <dbReference type="EC" id="3.4.16.4"/>
    </reaction>
</comment>
<dbReference type="SUPFAM" id="SSF56601">
    <property type="entry name" value="beta-lactamase/transpeptidase-like"/>
    <property type="match status" value="1"/>
</dbReference>
<evidence type="ECO:0000256" key="4">
    <source>
        <dbReference type="ARBA" id="ARBA00012448"/>
    </source>
</evidence>
<evidence type="ECO:0000259" key="18">
    <source>
        <dbReference type="SMART" id="SM00936"/>
    </source>
</evidence>
<feature type="domain" description="Peptidase S11 D-Ala-D-Ala carboxypeptidase A C-terminal" evidence="18">
    <location>
        <begin position="268"/>
        <end position="358"/>
    </location>
</feature>
<keyword evidence="11" id="KW-0961">Cell wall biogenesis/degradation</keyword>
<dbReference type="InterPro" id="IPR015956">
    <property type="entry name" value="Peniciliin-bd_prot_C_sf"/>
</dbReference>
<gene>
    <name evidence="19" type="ORF">OM076_34600</name>
</gene>
<comment type="pathway">
    <text evidence="2">Cell wall biogenesis; peptidoglycan biosynthesis.</text>
</comment>
<evidence type="ECO:0000313" key="19">
    <source>
        <dbReference type="EMBL" id="MDA0165451.1"/>
    </source>
</evidence>
<keyword evidence="5 19" id="KW-0121">Carboxypeptidase</keyword>
<feature type="transmembrane region" description="Helical" evidence="16">
    <location>
        <begin position="373"/>
        <end position="391"/>
    </location>
</feature>
<dbReference type="Proteomes" id="UP001149140">
    <property type="component" value="Unassembled WGS sequence"/>
</dbReference>
<feature type="active site" description="Acyl-ester intermediate" evidence="13">
    <location>
        <position position="58"/>
    </location>
</feature>
<evidence type="ECO:0000256" key="1">
    <source>
        <dbReference type="ARBA" id="ARBA00003217"/>
    </source>
</evidence>
<dbReference type="SMART" id="SM00936">
    <property type="entry name" value="PBP5_C"/>
    <property type="match status" value="1"/>
</dbReference>
<keyword evidence="20" id="KW-1185">Reference proteome</keyword>
<sequence>MGAALLTGLALLIPASAQAAKVPDCPSAAKAPSAIVIEVSTGTVACARNADQERQIGSTTKLMTALLVLEEAKLSDTYKASSYRPAPIESQIGLLPGERMKVSDLMRGLLLESGNDAAMALAQGVSGTTKAFVREMNRRAKQLGLTHTHYTNPIGLDAPGNYSSARDLVTLATVLRTNKFFKKIVDSPSGTLKTGDHPRTFRNSNTLLQKYAYVNGVKTGHTHGAGYVLVGSASRSGVQLISAVLATPTESARDADTMALYKWAFPRFQRIRAVIEGHPMATAQIRFRAGAELKLVPDRTIRRIVLRGHRAAVKVDVEAPRVVEGPIRSGQRLGKVDVTQNGKLVATVPLIAQAAVPAAQIKDKTKSAASSPLLIIGVALAVVLATVLLAARRRARITRGRRHRQTSAA</sequence>
<dbReference type="PANTHER" id="PTHR21581:SF6">
    <property type="entry name" value="TRAFFICKING PROTEIN PARTICLE COMPLEX SUBUNIT 12"/>
    <property type="match status" value="1"/>
</dbReference>
<feature type="active site" description="Proton acceptor" evidence="13">
    <location>
        <position position="61"/>
    </location>
</feature>
<feature type="chain" id="PRO_5040950310" description="serine-type D-Ala-D-Ala carboxypeptidase" evidence="17">
    <location>
        <begin position="20"/>
        <end position="409"/>
    </location>
</feature>